<dbReference type="Proteomes" id="UP001497680">
    <property type="component" value="Unassembled WGS sequence"/>
</dbReference>
<reference evidence="1 2" key="1">
    <citation type="journal article" date="2022" name="New Phytol.">
        <title>Ecological generalism drives hyperdiversity of secondary metabolite gene clusters in xylarialean endophytes.</title>
        <authorList>
            <person name="Franco M.E.E."/>
            <person name="Wisecaver J.H."/>
            <person name="Arnold A.E."/>
            <person name="Ju Y.M."/>
            <person name="Slot J.C."/>
            <person name="Ahrendt S."/>
            <person name="Moore L.P."/>
            <person name="Eastman K.E."/>
            <person name="Scott K."/>
            <person name="Konkel Z."/>
            <person name="Mondo S.J."/>
            <person name="Kuo A."/>
            <person name="Hayes R.D."/>
            <person name="Haridas S."/>
            <person name="Andreopoulos B."/>
            <person name="Riley R."/>
            <person name="LaButti K."/>
            <person name="Pangilinan J."/>
            <person name="Lipzen A."/>
            <person name="Amirebrahimi M."/>
            <person name="Yan J."/>
            <person name="Adam C."/>
            <person name="Keymanesh K."/>
            <person name="Ng V."/>
            <person name="Louie K."/>
            <person name="Northen T."/>
            <person name="Drula E."/>
            <person name="Henrissat B."/>
            <person name="Hsieh H.M."/>
            <person name="Youens-Clark K."/>
            <person name="Lutzoni F."/>
            <person name="Miadlikowska J."/>
            <person name="Eastwood D.C."/>
            <person name="Hamelin R.C."/>
            <person name="Grigoriev I.V."/>
            <person name="U'Ren J.M."/>
        </authorList>
    </citation>
    <scope>NUCLEOTIDE SEQUENCE [LARGE SCALE GENOMIC DNA]</scope>
    <source>
        <strain evidence="1 2">ER1909</strain>
    </source>
</reference>
<evidence type="ECO:0000313" key="2">
    <source>
        <dbReference type="Proteomes" id="UP001497680"/>
    </source>
</evidence>
<dbReference type="EMBL" id="MU394360">
    <property type="protein sequence ID" value="KAI6082940.1"/>
    <property type="molecule type" value="Genomic_DNA"/>
</dbReference>
<evidence type="ECO:0000313" key="1">
    <source>
        <dbReference type="EMBL" id="KAI6082940.1"/>
    </source>
</evidence>
<proteinExistence type="predicted"/>
<keyword evidence="2" id="KW-1185">Reference proteome</keyword>
<name>A0ACC0CRM8_9PEZI</name>
<protein>
    <submittedName>
        <fullName evidence="1">Kinase-like protein</fullName>
    </submittedName>
</protein>
<organism evidence="1 2">
    <name type="scientific">Hypoxylon rubiginosum</name>
    <dbReference type="NCBI Taxonomy" id="110542"/>
    <lineage>
        <taxon>Eukaryota</taxon>
        <taxon>Fungi</taxon>
        <taxon>Dikarya</taxon>
        <taxon>Ascomycota</taxon>
        <taxon>Pezizomycotina</taxon>
        <taxon>Sordariomycetes</taxon>
        <taxon>Xylariomycetidae</taxon>
        <taxon>Xylariales</taxon>
        <taxon>Hypoxylaceae</taxon>
        <taxon>Hypoxylon</taxon>
    </lineage>
</organism>
<accession>A0ACC0CRM8</accession>
<sequence>MSDEINHIDCLDRGDSLRRSFQTSASNARSQNGISHISSSTLYDLLWESRVPNGNKHFIPVDKLEWAKNRNLVEQSLEDDQIPQDDIPILLDTICSDRHTDSQNSFFRVFAILVLCQTAGSISKFIEEGVDDSCLPLPTIERMRGTMKILPHKHGPGIEPERLKRLFQDQKEWKQVTLTSFNTYQWYAIAPFFGRDDKTIPHYILEENDVLPLTEKKNHIEVVVESLDQDVKEVILGGGFGDVFIVGLHPSHYYFSNQPYSDGSHLFALKCLKSSSWGEFKLEVDALTKHNYSIDEHMIPLLATIQKEEDNVVKYYLLFPKANGDLRYFWRTEFSENSDGSLLRWMAEQCVGIANALSMLHRDQDNDKQDDHPIYGRHGDIKAANILWFSNAKAPGPAGWRLVLSDFGLARFHRAISISAQTASKLKKTLTYQAPEFDILGAKVSRKSDIWALGCTFLEFVTCYIQGYQAVEEDFPSRRGEDDKNRISEDRFYRTTDDKKWAELKPGVRDWIEELRQHEKCTTYLRDLLNFIETKMFCIARNQRPAAVEVVQELESLLKTI</sequence>
<comment type="caution">
    <text evidence="1">The sequence shown here is derived from an EMBL/GenBank/DDBJ whole genome shotgun (WGS) entry which is preliminary data.</text>
</comment>
<gene>
    <name evidence="1" type="ORF">F4821DRAFT_272105</name>
</gene>